<evidence type="ECO:0000256" key="11">
    <source>
        <dbReference type="SAM" id="MobiDB-lite"/>
    </source>
</evidence>
<dbReference type="UniPathway" id="UPA00196"/>
<proteinExistence type="inferred from homology"/>
<accession>A0A314KQ27</accession>
<dbReference type="GO" id="GO:0005789">
    <property type="term" value="C:endoplasmic reticulum membrane"/>
    <property type="evidence" value="ECO:0007669"/>
    <property type="project" value="UniProtKB-SubCell"/>
</dbReference>
<keyword evidence="15" id="KW-1185">Reference proteome</keyword>
<evidence type="ECO:0000256" key="3">
    <source>
        <dbReference type="ARBA" id="ARBA00008695"/>
    </source>
</evidence>
<dbReference type="InterPro" id="IPR039524">
    <property type="entry name" value="PIGO/GPI13"/>
</dbReference>
<dbReference type="Proteomes" id="UP000187609">
    <property type="component" value="Unassembled WGS sequence"/>
</dbReference>
<evidence type="ECO:0000256" key="5">
    <source>
        <dbReference type="ARBA" id="ARBA00022679"/>
    </source>
</evidence>
<sequence length="938" mass="103157">MSKSAAACSVWWKSVNLGKRRWVFMVFLGILILHGLAILVFTRGFLLTRTELSQYSQCSEIQQSPCFSPPQDDKMVNHSKGCWTKPAVGRLVILVLDALRYDFVAPSTFFEEKKPWMDRLQVLHKLASRPGSSAKIFKAIADPPTTSLQRLKGLTTGGLPTFVDVGNSFGAPAIVEDNLIYQMAKNGKRVVMMGDDTWVQLFPHHFNISHPFPSFNVKDLDTVDNGCIEHLFPYLYKEDWDVLIAHFLGVDHAGHIFGVDSTEMIEKLDQYNGILEKVVDVLESQSGPGGLHENTLLLVMGDHGQTINGDHGGGAPEEVETSLFALSLQKHPSSLPSETDSSSCRLDMERNMGRIIGTGRESNGLYYVILAKSHGLTSCLPSTTCPVIDSPDLLHKQLGYPVCQNFRKWYLVYLTFTISHSSFSTSPAPPPTAPVVAPPPTPPVPVVAPPPTAPVPPHNLVQPSAAPLLLTYHRHPQPASSLGDSRPASDSAPTADLSPLSQPIALHKGVRSTLNPNPHYVGLSYHRLSSPQYAFISSLSTVSIPKSTGKALSHPGWQQAMIDEMSALHVSGTWVLVPLPVGKSTVGCRWVYAVKVSPDGQVERLKARLVAKGYTQIFGLDYSDTFSPVAKVASVRLFLSMAVVRHWPLYQLDIKNAFLHGDLEEEVYMEQPPGFVARGSLVVMYADCAGEPLRDPTSLVGKLNYLTMTRPGISFPVSVEKRTICTSSIEQLDFAATVTALLGIPYPFGSIGRVNPELYALAAGTWNLDIFTSKSGLNLSRLERWMQNYVNALCINTWQRQFQERLARTSKCLRVDQHVSLFTAVLDDSIRLDVEMHKLPDLAPAMNLARAFEQKLQVSVSRTTNFHRGMWQGIKAGSSSVTNQGLPSINGNTQFGALGKTTNSAPSPFIWRIAELKGYVTTVINRILQHISVRSCFG</sequence>
<dbReference type="InterPro" id="IPR037675">
    <property type="entry name" value="PIG-O_N"/>
</dbReference>
<dbReference type="Gene3D" id="3.40.720.10">
    <property type="entry name" value="Alkaline Phosphatase, subunit A"/>
    <property type="match status" value="1"/>
</dbReference>
<evidence type="ECO:0000256" key="1">
    <source>
        <dbReference type="ARBA" id="ARBA00004477"/>
    </source>
</evidence>
<dbReference type="GO" id="GO:0051377">
    <property type="term" value="F:mannose-ethanolamine phosphotransferase activity"/>
    <property type="evidence" value="ECO:0007669"/>
    <property type="project" value="InterPro"/>
</dbReference>
<comment type="pathway">
    <text evidence="2">Glycolipid biosynthesis; glycosylphosphatidylinositol-anchor biosynthesis.</text>
</comment>
<dbReference type="InterPro" id="IPR043502">
    <property type="entry name" value="DNA/RNA_pol_sf"/>
</dbReference>
<evidence type="ECO:0000259" key="13">
    <source>
        <dbReference type="Pfam" id="PF07727"/>
    </source>
</evidence>
<keyword evidence="4" id="KW-0337">GPI-anchor biosynthesis</keyword>
<protein>
    <submittedName>
        <fullName evidence="14">Retrovirus-related pol polyprotein from transposon tnt 1-94</fullName>
    </submittedName>
</protein>
<feature type="domain" description="Reverse transcriptase Ty1/copia-type" evidence="13">
    <location>
        <begin position="573"/>
        <end position="677"/>
    </location>
</feature>
<dbReference type="InterPro" id="IPR017850">
    <property type="entry name" value="Alkaline_phosphatase_core_sf"/>
</dbReference>
<keyword evidence="5" id="KW-0808">Transferase</keyword>
<dbReference type="CDD" id="cd16023">
    <property type="entry name" value="GPI_EPT_3"/>
    <property type="match status" value="1"/>
</dbReference>
<evidence type="ECO:0000256" key="9">
    <source>
        <dbReference type="ARBA" id="ARBA00023136"/>
    </source>
</evidence>
<dbReference type="EMBL" id="MJEQ01001274">
    <property type="protein sequence ID" value="OIT31430.1"/>
    <property type="molecule type" value="Genomic_DNA"/>
</dbReference>
<comment type="similarity">
    <text evidence="3">Belongs to the PIGG/PIGN/PIGO family. PIGO subfamily.</text>
</comment>
<name>A0A314KQ27_NICAT</name>
<dbReference type="Pfam" id="PF01663">
    <property type="entry name" value="Phosphodiest"/>
    <property type="match status" value="1"/>
</dbReference>
<keyword evidence="9 12" id="KW-0472">Membrane</keyword>
<evidence type="ECO:0000256" key="8">
    <source>
        <dbReference type="ARBA" id="ARBA00022989"/>
    </source>
</evidence>
<reference evidence="14" key="1">
    <citation type="submission" date="2016-11" db="EMBL/GenBank/DDBJ databases">
        <title>The genome of Nicotiana attenuata.</title>
        <authorList>
            <person name="Xu S."/>
            <person name="Brockmoeller T."/>
            <person name="Gaquerel E."/>
            <person name="Navarro A."/>
            <person name="Kuhl H."/>
            <person name="Gase K."/>
            <person name="Ling Z."/>
            <person name="Zhou W."/>
            <person name="Kreitzer C."/>
            <person name="Stanke M."/>
            <person name="Tang H."/>
            <person name="Lyons E."/>
            <person name="Pandey P."/>
            <person name="Pandey S.P."/>
            <person name="Timmermann B."/>
            <person name="Baldwin I.T."/>
        </authorList>
    </citation>
    <scope>NUCLEOTIDE SEQUENCE [LARGE SCALE GENOMIC DNA]</scope>
    <source>
        <strain evidence="14">UT</strain>
    </source>
</reference>
<dbReference type="Pfam" id="PF07727">
    <property type="entry name" value="RVT_2"/>
    <property type="match status" value="1"/>
</dbReference>
<keyword evidence="7" id="KW-0256">Endoplasmic reticulum</keyword>
<evidence type="ECO:0000256" key="7">
    <source>
        <dbReference type="ARBA" id="ARBA00022824"/>
    </source>
</evidence>
<keyword evidence="10" id="KW-0325">Glycoprotein</keyword>
<dbReference type="PANTHER" id="PTHR23071:SF1">
    <property type="entry name" value="GPI ETHANOLAMINE PHOSPHATE TRANSFERASE 3"/>
    <property type="match status" value="1"/>
</dbReference>
<evidence type="ECO:0000256" key="4">
    <source>
        <dbReference type="ARBA" id="ARBA00022502"/>
    </source>
</evidence>
<evidence type="ECO:0000256" key="6">
    <source>
        <dbReference type="ARBA" id="ARBA00022692"/>
    </source>
</evidence>
<evidence type="ECO:0000313" key="15">
    <source>
        <dbReference type="Proteomes" id="UP000187609"/>
    </source>
</evidence>
<evidence type="ECO:0000256" key="2">
    <source>
        <dbReference type="ARBA" id="ARBA00004687"/>
    </source>
</evidence>
<dbReference type="InterPro" id="IPR002591">
    <property type="entry name" value="Phosphodiest/P_Trfase"/>
</dbReference>
<comment type="subcellular location">
    <subcellularLocation>
        <location evidence="1">Endoplasmic reticulum membrane</location>
        <topology evidence="1">Multi-pass membrane protein</topology>
    </subcellularLocation>
</comment>
<dbReference type="AlphaFoldDB" id="A0A314KQ27"/>
<dbReference type="Gramene" id="OIT31430">
    <property type="protein sequence ID" value="OIT31430"/>
    <property type="gene ID" value="A4A49_11459"/>
</dbReference>
<dbReference type="PANTHER" id="PTHR23071">
    <property type="entry name" value="PHOSPHATIDYLINOSITOL GLYCAN"/>
    <property type="match status" value="1"/>
</dbReference>
<evidence type="ECO:0000256" key="10">
    <source>
        <dbReference type="ARBA" id="ARBA00023180"/>
    </source>
</evidence>
<dbReference type="SUPFAM" id="SSF56672">
    <property type="entry name" value="DNA/RNA polymerases"/>
    <property type="match status" value="1"/>
</dbReference>
<keyword evidence="6 12" id="KW-0812">Transmembrane</keyword>
<dbReference type="GO" id="GO:0006506">
    <property type="term" value="P:GPI anchor biosynthetic process"/>
    <property type="evidence" value="ECO:0007669"/>
    <property type="project" value="UniProtKB-UniPathway"/>
</dbReference>
<dbReference type="SUPFAM" id="SSF53649">
    <property type="entry name" value="Alkaline phosphatase-like"/>
    <property type="match status" value="1"/>
</dbReference>
<dbReference type="STRING" id="49451.A0A314KQ27"/>
<evidence type="ECO:0000313" key="14">
    <source>
        <dbReference type="EMBL" id="OIT31430.1"/>
    </source>
</evidence>
<feature type="region of interest" description="Disordered" evidence="11">
    <location>
        <begin position="476"/>
        <end position="498"/>
    </location>
</feature>
<keyword evidence="8 12" id="KW-1133">Transmembrane helix</keyword>
<comment type="caution">
    <text evidence="14">The sequence shown here is derived from an EMBL/GenBank/DDBJ whole genome shotgun (WGS) entry which is preliminary data.</text>
</comment>
<feature type="transmembrane region" description="Helical" evidence="12">
    <location>
        <begin position="22"/>
        <end position="46"/>
    </location>
</feature>
<dbReference type="SMR" id="A0A314KQ27"/>
<gene>
    <name evidence="14" type="primary">POLX_75</name>
    <name evidence="14" type="ORF">A4A49_11459</name>
</gene>
<evidence type="ECO:0000256" key="12">
    <source>
        <dbReference type="SAM" id="Phobius"/>
    </source>
</evidence>
<organism evidence="14 15">
    <name type="scientific">Nicotiana attenuata</name>
    <name type="common">Coyote tobacco</name>
    <dbReference type="NCBI Taxonomy" id="49451"/>
    <lineage>
        <taxon>Eukaryota</taxon>
        <taxon>Viridiplantae</taxon>
        <taxon>Streptophyta</taxon>
        <taxon>Embryophyta</taxon>
        <taxon>Tracheophyta</taxon>
        <taxon>Spermatophyta</taxon>
        <taxon>Magnoliopsida</taxon>
        <taxon>eudicotyledons</taxon>
        <taxon>Gunneridae</taxon>
        <taxon>Pentapetalae</taxon>
        <taxon>asterids</taxon>
        <taxon>lamiids</taxon>
        <taxon>Solanales</taxon>
        <taxon>Solanaceae</taxon>
        <taxon>Nicotianoideae</taxon>
        <taxon>Nicotianeae</taxon>
        <taxon>Nicotiana</taxon>
    </lineage>
</organism>
<dbReference type="InterPro" id="IPR013103">
    <property type="entry name" value="RVT_2"/>
</dbReference>